<reference evidence="1" key="1">
    <citation type="submission" date="2022-12" db="EMBL/GenBank/DDBJ databases">
        <authorList>
            <person name="Petersen C."/>
        </authorList>
    </citation>
    <scope>NUCLEOTIDE SEQUENCE</scope>
    <source>
        <strain evidence="1">IBT 3081</strain>
    </source>
</reference>
<sequence>MEEIEMVPFGHLPFDYHVMEKWDPNSPLTKTQQFRALVESWTRLGKTARIKYPEGDNLLPEEIPPHVPQDLMSDEDRAVDGQTIKLLWIRTWYGRKDDQASQDAADAGYKHLRMVVFGDGELNDVCPDIEKECIFENKEEFGPGSITMPNGDTNPDFVDGIACGTPASVPSYMITALMHRPDMLDGLSRRDWPTDWYDKPDELEKFQSIMVLVADRKACEEGWVLFLAPNHRGEILPFRVRDRAAWVYQQIIDFMEGVHLAENTVDPDQDMEFYMRENPDGWAPDSVL</sequence>
<dbReference type="GeneID" id="81464303"/>
<dbReference type="EMBL" id="JAPZBT010000002">
    <property type="protein sequence ID" value="KAJ5375384.1"/>
    <property type="molecule type" value="Genomic_DNA"/>
</dbReference>
<protein>
    <submittedName>
        <fullName evidence="1">Uncharacterized protein</fullName>
    </submittedName>
</protein>
<accession>A0A9W9VC89</accession>
<name>A0A9W9VC89_9EURO</name>
<proteinExistence type="predicted"/>
<organism evidence="1 2">
    <name type="scientific">Penicillium concentricum</name>
    <dbReference type="NCBI Taxonomy" id="293559"/>
    <lineage>
        <taxon>Eukaryota</taxon>
        <taxon>Fungi</taxon>
        <taxon>Dikarya</taxon>
        <taxon>Ascomycota</taxon>
        <taxon>Pezizomycotina</taxon>
        <taxon>Eurotiomycetes</taxon>
        <taxon>Eurotiomycetidae</taxon>
        <taxon>Eurotiales</taxon>
        <taxon>Aspergillaceae</taxon>
        <taxon>Penicillium</taxon>
    </lineage>
</organism>
<evidence type="ECO:0000313" key="1">
    <source>
        <dbReference type="EMBL" id="KAJ5375384.1"/>
    </source>
</evidence>
<keyword evidence="2" id="KW-1185">Reference proteome</keyword>
<dbReference type="OrthoDB" id="4364812at2759"/>
<gene>
    <name evidence="1" type="ORF">N7517_007390</name>
</gene>
<evidence type="ECO:0000313" key="2">
    <source>
        <dbReference type="Proteomes" id="UP001147752"/>
    </source>
</evidence>
<dbReference type="RefSeq" id="XP_056581370.1">
    <property type="nucleotide sequence ID" value="XM_056725120.1"/>
</dbReference>
<dbReference type="AlphaFoldDB" id="A0A9W9VC89"/>
<reference evidence="1" key="2">
    <citation type="journal article" date="2023" name="IMA Fungus">
        <title>Comparative genomic study of the Penicillium genus elucidates a diverse pangenome and 15 lateral gene transfer events.</title>
        <authorList>
            <person name="Petersen C."/>
            <person name="Sorensen T."/>
            <person name="Nielsen M.R."/>
            <person name="Sondergaard T.E."/>
            <person name="Sorensen J.L."/>
            <person name="Fitzpatrick D.A."/>
            <person name="Frisvad J.C."/>
            <person name="Nielsen K.L."/>
        </authorList>
    </citation>
    <scope>NUCLEOTIDE SEQUENCE</scope>
    <source>
        <strain evidence="1">IBT 3081</strain>
    </source>
</reference>
<dbReference type="Proteomes" id="UP001147752">
    <property type="component" value="Unassembled WGS sequence"/>
</dbReference>
<comment type="caution">
    <text evidence="1">The sequence shown here is derived from an EMBL/GenBank/DDBJ whole genome shotgun (WGS) entry which is preliminary data.</text>
</comment>